<dbReference type="InterPro" id="IPR015943">
    <property type="entry name" value="WD40/YVTN_repeat-like_dom_sf"/>
</dbReference>
<reference evidence="16" key="1">
    <citation type="journal article" date="2002" name="Science">
        <title>The draft genome of Ciona intestinalis: insights into chordate and vertebrate origins.</title>
        <authorList>
            <person name="Dehal P."/>
            <person name="Satou Y."/>
            <person name="Campbell R.K."/>
            <person name="Chapman J."/>
            <person name="Degnan B."/>
            <person name="De Tomaso A."/>
            <person name="Davidson B."/>
            <person name="Di Gregorio A."/>
            <person name="Gelpke M."/>
            <person name="Goodstein D.M."/>
            <person name="Harafuji N."/>
            <person name="Hastings K.E."/>
            <person name="Ho I."/>
            <person name="Hotta K."/>
            <person name="Huang W."/>
            <person name="Kawashima T."/>
            <person name="Lemaire P."/>
            <person name="Martinez D."/>
            <person name="Meinertzhagen I.A."/>
            <person name="Necula S."/>
            <person name="Nonaka M."/>
            <person name="Putnam N."/>
            <person name="Rash S."/>
            <person name="Saiga H."/>
            <person name="Satake M."/>
            <person name="Terry A."/>
            <person name="Yamada L."/>
            <person name="Wang H.G."/>
            <person name="Awazu S."/>
            <person name="Azumi K."/>
            <person name="Boore J."/>
            <person name="Branno M."/>
            <person name="Chin-Bow S."/>
            <person name="DeSantis R."/>
            <person name="Doyle S."/>
            <person name="Francino P."/>
            <person name="Keys D.N."/>
            <person name="Haga S."/>
            <person name="Hayashi H."/>
            <person name="Hino K."/>
            <person name="Imai K.S."/>
            <person name="Inaba K."/>
            <person name="Kano S."/>
            <person name="Kobayashi K."/>
            <person name="Kobayashi M."/>
            <person name="Lee B.I."/>
            <person name="Makabe K.W."/>
            <person name="Manohar C."/>
            <person name="Matassi G."/>
            <person name="Medina M."/>
            <person name="Mochizuki Y."/>
            <person name="Mount S."/>
            <person name="Morishita T."/>
            <person name="Miura S."/>
            <person name="Nakayama A."/>
            <person name="Nishizaka S."/>
            <person name="Nomoto H."/>
            <person name="Ohta F."/>
            <person name="Oishi K."/>
            <person name="Rigoutsos I."/>
            <person name="Sano M."/>
            <person name="Sasaki A."/>
            <person name="Sasakura Y."/>
            <person name="Shoguchi E."/>
            <person name="Shin-i T."/>
            <person name="Spagnuolo A."/>
            <person name="Stainier D."/>
            <person name="Suzuki M.M."/>
            <person name="Tassy O."/>
            <person name="Takatori N."/>
            <person name="Tokuoka M."/>
            <person name="Yagi K."/>
            <person name="Yoshizaki F."/>
            <person name="Wada S."/>
            <person name="Zhang C."/>
            <person name="Hyatt P.D."/>
            <person name="Larimer F."/>
            <person name="Detter C."/>
            <person name="Doggett N."/>
            <person name="Glavina T."/>
            <person name="Hawkins T."/>
            <person name="Richardson P."/>
            <person name="Lucas S."/>
            <person name="Kohara Y."/>
            <person name="Levine M."/>
            <person name="Satoh N."/>
            <person name="Rokhsar D.S."/>
        </authorList>
    </citation>
    <scope>NUCLEOTIDE SEQUENCE [LARGE SCALE GENOMIC DNA]</scope>
</reference>
<dbReference type="GO" id="GO:0000398">
    <property type="term" value="P:mRNA splicing, via spliceosome"/>
    <property type="evidence" value="ECO:0007669"/>
    <property type="project" value="InterPro"/>
</dbReference>
<dbReference type="PANTHER" id="PTHR22848">
    <property type="entry name" value="WD40 REPEAT PROTEIN"/>
    <property type="match status" value="1"/>
</dbReference>
<dbReference type="FunFam" id="2.130.10.10:FF:000289">
    <property type="entry name" value="WD40 repeat-containing protein SMU1"/>
    <property type="match status" value="1"/>
</dbReference>
<evidence type="ECO:0000256" key="12">
    <source>
        <dbReference type="ARBA" id="ARBA00046364"/>
    </source>
</evidence>
<dbReference type="OMA" id="MMKQQEP"/>
<dbReference type="CDD" id="cd00200">
    <property type="entry name" value="WD40"/>
    <property type="match status" value="1"/>
</dbReference>
<accession>A0A1W2WHU9</accession>
<reference evidence="15" key="4">
    <citation type="submission" date="2025-09" db="UniProtKB">
        <authorList>
            <consortium name="Ensembl"/>
        </authorList>
    </citation>
    <scope>IDENTIFICATION</scope>
</reference>
<feature type="repeat" description="WD" evidence="13">
    <location>
        <begin position="304"/>
        <end position="345"/>
    </location>
</feature>
<proteinExistence type="inferred from homology"/>
<comment type="subcellular location">
    <subcellularLocation>
        <location evidence="2">Cytoplasm</location>
    </subcellularLocation>
    <subcellularLocation>
        <location evidence="1">Nucleus speckle</location>
    </subcellularLocation>
</comment>
<evidence type="ECO:0000256" key="6">
    <source>
        <dbReference type="ARBA" id="ARBA00022737"/>
    </source>
</evidence>
<dbReference type="GO" id="GO:0016607">
    <property type="term" value="C:nuclear speck"/>
    <property type="evidence" value="ECO:0007669"/>
    <property type="project" value="UniProtKB-SubCell"/>
</dbReference>
<gene>
    <name evidence="15" type="primary">LOC100180093</name>
</gene>
<keyword evidence="8" id="KW-0539">Nucleus</keyword>
<dbReference type="InterPro" id="IPR006595">
    <property type="entry name" value="CTLH_C"/>
</dbReference>
<dbReference type="STRING" id="7719.ENSCINP00000003686"/>
<organism evidence="15 16">
    <name type="scientific">Ciona intestinalis</name>
    <name type="common">Transparent sea squirt</name>
    <name type="synonym">Ascidia intestinalis</name>
    <dbReference type="NCBI Taxonomy" id="7719"/>
    <lineage>
        <taxon>Eukaryota</taxon>
        <taxon>Metazoa</taxon>
        <taxon>Chordata</taxon>
        <taxon>Tunicata</taxon>
        <taxon>Ascidiacea</taxon>
        <taxon>Phlebobranchia</taxon>
        <taxon>Cionidae</taxon>
        <taxon>Ciona</taxon>
    </lineage>
</organism>
<dbReference type="Proteomes" id="UP000008144">
    <property type="component" value="Chromosome 9"/>
</dbReference>
<dbReference type="GO" id="GO:0005737">
    <property type="term" value="C:cytoplasm"/>
    <property type="evidence" value="ECO:0007669"/>
    <property type="project" value="UniProtKB-SubCell"/>
</dbReference>
<protein>
    <recommendedName>
        <fullName evidence="10">WD40 repeat-containing protein SMU1</fullName>
    </recommendedName>
    <alternativeName>
        <fullName evidence="11">Smu-1 suppressor of mec-8 and unc-52 protein homolog</fullName>
    </alternativeName>
</protein>
<dbReference type="SMART" id="SM00320">
    <property type="entry name" value="WD40"/>
    <property type="match status" value="7"/>
</dbReference>
<comment type="similarity">
    <text evidence="9">Belongs to the WD repeat SMU1 family.</text>
</comment>
<dbReference type="Gene3D" id="2.130.10.10">
    <property type="entry name" value="YVTN repeat-like/Quinoprotein amine dehydrogenase"/>
    <property type="match status" value="2"/>
</dbReference>
<reference evidence="15" key="3">
    <citation type="submission" date="2025-08" db="UniProtKB">
        <authorList>
            <consortium name="Ensembl"/>
        </authorList>
    </citation>
    <scope>IDENTIFICATION</scope>
</reference>
<evidence type="ECO:0000256" key="1">
    <source>
        <dbReference type="ARBA" id="ARBA00004324"/>
    </source>
</evidence>
<dbReference type="PROSITE" id="PS00678">
    <property type="entry name" value="WD_REPEATS_1"/>
    <property type="match status" value="2"/>
</dbReference>
<dbReference type="AlphaFoldDB" id="F6WIG7"/>
<dbReference type="OrthoDB" id="538223at2759"/>
<keyword evidence="16" id="KW-1185">Reference proteome</keyword>
<dbReference type="Pfam" id="PF00400">
    <property type="entry name" value="WD40"/>
    <property type="match status" value="5"/>
</dbReference>
<evidence type="ECO:0000256" key="5">
    <source>
        <dbReference type="ARBA" id="ARBA00022664"/>
    </source>
</evidence>
<dbReference type="InterPro" id="IPR019775">
    <property type="entry name" value="WD40_repeat_CS"/>
</dbReference>
<dbReference type="InParanoid" id="F6WIG7"/>
<feature type="repeat" description="WD" evidence="13">
    <location>
        <begin position="346"/>
        <end position="387"/>
    </location>
</feature>
<sequence length="513" mass="57424">MSLEIESADVVRLIEQYLKESNLHRTLAMLQEESTISLNTVESIDGFVNDINNGHWDTVLQAIQSLKLPDKTLVDLYEQIVLELIELRELGAARSLLRQTDPMMALKHAQADRYLHLENLLARSYFDPREAYPDGSTKEKRRAAIAYSLAKEVSVVPPSRLMALLGQALKWQQHQGLLPPGSTIDLFRGKASTVLEEEDERFPTQISKTIKFGQKSHVECARFSPDGQYLVTGSVDGFIEVWNFATGKIRKDLQFQAQDRFMMMEEAVLCLAFSRDSEMLASGDQEGKIKVWKMSTGQCLRRFERAHTKGVTSVSFSKDGSQVLSASFDQTIKVHGLKSGKTLKEMRGHSSFVNEAVFMLDGHHVISASSDGNVKIWNVKSTECTNTFKSLGAGQQDVTVNSVHLLPKNQEHFVVCNRSSTVSIMNMQGQTVRSFSSGKREGGDFVCATVSPRGEWIYCVGEDKVLYCFSATSGKLERTLTVHEKDVIGISHHPHTNLIATYSEDGLLRLWKP</sequence>
<evidence type="ECO:0000256" key="4">
    <source>
        <dbReference type="ARBA" id="ARBA00022574"/>
    </source>
</evidence>
<evidence type="ECO:0000256" key="9">
    <source>
        <dbReference type="ARBA" id="ARBA00025801"/>
    </source>
</evidence>
<feature type="repeat" description="WD" evidence="13">
    <location>
        <begin position="211"/>
        <end position="252"/>
    </location>
</feature>
<evidence type="ECO:0000259" key="14">
    <source>
        <dbReference type="PROSITE" id="PS50897"/>
    </source>
</evidence>
<evidence type="ECO:0000256" key="7">
    <source>
        <dbReference type="ARBA" id="ARBA00023187"/>
    </source>
</evidence>
<dbReference type="InterPro" id="IPR020472">
    <property type="entry name" value="WD40_PAC1"/>
</dbReference>
<keyword evidence="6" id="KW-0677">Repeat</keyword>
<dbReference type="RefSeq" id="XP_002131200.1">
    <property type="nucleotide sequence ID" value="XM_002131164.5"/>
</dbReference>
<evidence type="ECO:0000256" key="8">
    <source>
        <dbReference type="ARBA" id="ARBA00023242"/>
    </source>
</evidence>
<dbReference type="InterPro" id="IPR006594">
    <property type="entry name" value="LisH"/>
</dbReference>
<dbReference type="PROSITE" id="PS50897">
    <property type="entry name" value="CTLH"/>
    <property type="match status" value="1"/>
</dbReference>
<dbReference type="EMBL" id="EAAA01002850">
    <property type="status" value="NOT_ANNOTATED_CDS"/>
    <property type="molecule type" value="Genomic_DNA"/>
</dbReference>
<reference evidence="15" key="2">
    <citation type="journal article" date="2008" name="Genome Biol.">
        <title>Improved genome assembly and evidence-based global gene model set for the chordate Ciona intestinalis: new insight into intron and operon populations.</title>
        <authorList>
            <person name="Satou Y."/>
            <person name="Mineta K."/>
            <person name="Ogasawara M."/>
            <person name="Sasakura Y."/>
            <person name="Shoguchi E."/>
            <person name="Ueno K."/>
            <person name="Yamada L."/>
            <person name="Matsumoto J."/>
            <person name="Wasserscheid J."/>
            <person name="Dewar K."/>
            <person name="Wiley G.B."/>
            <person name="Macmil S.L."/>
            <person name="Roe B.A."/>
            <person name="Zeller R.W."/>
            <person name="Hastings K.E."/>
            <person name="Lemaire P."/>
            <person name="Lindquist E."/>
            <person name="Endo T."/>
            <person name="Hotta K."/>
            <person name="Inaba K."/>
        </authorList>
    </citation>
    <scope>NUCLEOTIDE SEQUENCE [LARGE SCALE GENOMIC DNA]</scope>
    <source>
        <strain evidence="15">wild type</strain>
    </source>
</reference>
<dbReference type="InterPro" id="IPR036322">
    <property type="entry name" value="WD40_repeat_dom_sf"/>
</dbReference>
<feature type="domain" description="CTLH" evidence="14">
    <location>
        <begin position="40"/>
        <end position="92"/>
    </location>
</feature>
<evidence type="ECO:0000256" key="2">
    <source>
        <dbReference type="ARBA" id="ARBA00004496"/>
    </source>
</evidence>
<keyword evidence="4 13" id="KW-0853">WD repeat</keyword>
<dbReference type="Pfam" id="PF17814">
    <property type="entry name" value="LisH_TPL"/>
    <property type="match status" value="1"/>
</dbReference>
<evidence type="ECO:0000313" key="15">
    <source>
        <dbReference type="Ensembl" id="ENSCINP00000003686.3"/>
    </source>
</evidence>
<evidence type="ECO:0000256" key="3">
    <source>
        <dbReference type="ARBA" id="ARBA00022490"/>
    </source>
</evidence>
<feature type="repeat" description="WD" evidence="13">
    <location>
        <begin position="480"/>
        <end position="513"/>
    </location>
</feature>
<keyword evidence="3" id="KW-0963">Cytoplasm</keyword>
<evidence type="ECO:0000313" key="16">
    <source>
        <dbReference type="Proteomes" id="UP000008144"/>
    </source>
</evidence>
<dbReference type="SUPFAM" id="SSF50978">
    <property type="entry name" value="WD40 repeat-like"/>
    <property type="match status" value="1"/>
</dbReference>
<dbReference type="SMART" id="SM00667">
    <property type="entry name" value="LisH"/>
    <property type="match status" value="1"/>
</dbReference>
<dbReference type="HOGENOM" id="CLU_000288_57_38_1"/>
<comment type="subunit">
    <text evidence="12">Component of the spliceosome B complex. Interacts with IK.</text>
</comment>
<feature type="repeat" description="WD" evidence="13">
    <location>
        <begin position="261"/>
        <end position="302"/>
    </location>
</feature>
<evidence type="ECO:0000256" key="13">
    <source>
        <dbReference type="PROSITE-ProRule" id="PRU00221"/>
    </source>
</evidence>
<dbReference type="InterPro" id="IPR001680">
    <property type="entry name" value="WD40_rpt"/>
</dbReference>
<keyword evidence="5" id="KW-0507">mRNA processing</keyword>
<dbReference type="SMART" id="SM00668">
    <property type="entry name" value="CTLH"/>
    <property type="match status" value="1"/>
</dbReference>
<dbReference type="FunFam" id="2.130.10.10:FF:000082">
    <property type="entry name" value="WD40 repeat-containing protein SMU1"/>
    <property type="match status" value="1"/>
</dbReference>
<dbReference type="GeneTree" id="ENSGT00940000155007"/>
<dbReference type="PROSITE" id="PS50896">
    <property type="entry name" value="LISH"/>
    <property type="match status" value="1"/>
</dbReference>
<evidence type="ECO:0000256" key="10">
    <source>
        <dbReference type="ARBA" id="ARBA00026184"/>
    </source>
</evidence>
<dbReference type="InterPro" id="IPR054532">
    <property type="entry name" value="TPL_SMU1_LisH-like"/>
</dbReference>
<dbReference type="FunCoup" id="F6WIG7">
    <property type="interactions" value="1059"/>
</dbReference>
<dbReference type="GO" id="GO:0071011">
    <property type="term" value="C:precatalytic spliceosome"/>
    <property type="evidence" value="ECO:0000318"/>
    <property type="project" value="GO_Central"/>
</dbReference>
<dbReference type="KEGG" id="cin:100180093"/>
<dbReference type="GeneID" id="100180093"/>
<dbReference type="GO" id="GO:0008380">
    <property type="term" value="P:RNA splicing"/>
    <property type="evidence" value="ECO:0000318"/>
    <property type="project" value="GO_Central"/>
</dbReference>
<dbReference type="PROSITE" id="PS50082">
    <property type="entry name" value="WD_REPEATS_2"/>
    <property type="match status" value="5"/>
</dbReference>
<keyword evidence="7" id="KW-0508">mRNA splicing</keyword>
<dbReference type="PROSITE" id="PS50294">
    <property type="entry name" value="WD_REPEATS_REGION"/>
    <property type="match status" value="5"/>
</dbReference>
<accession>F6WIG7</accession>
<dbReference type="Ensembl" id="ENSCINT00000003686.3">
    <property type="protein sequence ID" value="ENSCINP00000003686.3"/>
    <property type="gene ID" value="ENSCING00000001827.3"/>
</dbReference>
<dbReference type="InterPro" id="IPR045184">
    <property type="entry name" value="SMU1"/>
</dbReference>
<evidence type="ECO:0000256" key="11">
    <source>
        <dbReference type="ARBA" id="ARBA00031988"/>
    </source>
</evidence>
<dbReference type="PRINTS" id="PR00320">
    <property type="entry name" value="GPROTEINBRPT"/>
</dbReference>
<name>F6WIG7_CIOIN</name>